<dbReference type="AlphaFoldDB" id="A0A2V1E2V4"/>
<keyword evidence="3" id="KW-1185">Reference proteome</keyword>
<evidence type="ECO:0000256" key="1">
    <source>
        <dbReference type="SAM" id="Phobius"/>
    </source>
</evidence>
<proteinExistence type="predicted"/>
<keyword evidence="1" id="KW-0812">Transmembrane</keyword>
<sequence length="140" mass="16499">MSYRLDIEGFAIDTKCFEERMMMRLYVCMYVCNLADMREYMFFGYVLVLLFVVEYGNGMVWYGKWLVVFGIYICDRREKEGMKNDDDDDDVRGTNVFCENALCFSRPRPGFALLYGFSITVLLLLLRISAFKCLRRGGRK</sequence>
<protein>
    <recommendedName>
        <fullName evidence="4">Transmembrane protein</fullName>
    </recommendedName>
</protein>
<evidence type="ECO:0000313" key="2">
    <source>
        <dbReference type="EMBL" id="PVI04781.1"/>
    </source>
</evidence>
<feature type="transmembrane region" description="Helical" evidence="1">
    <location>
        <begin position="112"/>
        <end position="130"/>
    </location>
</feature>
<dbReference type="Proteomes" id="UP000244855">
    <property type="component" value="Unassembled WGS sequence"/>
</dbReference>
<evidence type="ECO:0008006" key="4">
    <source>
        <dbReference type="Google" id="ProtNLM"/>
    </source>
</evidence>
<evidence type="ECO:0000313" key="3">
    <source>
        <dbReference type="Proteomes" id="UP000244855"/>
    </source>
</evidence>
<organism evidence="2 3">
    <name type="scientific">Periconia macrospinosa</name>
    <dbReference type="NCBI Taxonomy" id="97972"/>
    <lineage>
        <taxon>Eukaryota</taxon>
        <taxon>Fungi</taxon>
        <taxon>Dikarya</taxon>
        <taxon>Ascomycota</taxon>
        <taxon>Pezizomycotina</taxon>
        <taxon>Dothideomycetes</taxon>
        <taxon>Pleosporomycetidae</taxon>
        <taxon>Pleosporales</taxon>
        <taxon>Massarineae</taxon>
        <taxon>Periconiaceae</taxon>
        <taxon>Periconia</taxon>
    </lineage>
</organism>
<feature type="transmembrane region" description="Helical" evidence="1">
    <location>
        <begin position="42"/>
        <end position="62"/>
    </location>
</feature>
<reference evidence="2 3" key="1">
    <citation type="journal article" date="2018" name="Sci. Rep.">
        <title>Comparative genomics provides insights into the lifestyle and reveals functional heterogeneity of dark septate endophytic fungi.</title>
        <authorList>
            <person name="Knapp D.G."/>
            <person name="Nemeth J.B."/>
            <person name="Barry K."/>
            <person name="Hainaut M."/>
            <person name="Henrissat B."/>
            <person name="Johnson J."/>
            <person name="Kuo A."/>
            <person name="Lim J.H.P."/>
            <person name="Lipzen A."/>
            <person name="Nolan M."/>
            <person name="Ohm R.A."/>
            <person name="Tamas L."/>
            <person name="Grigoriev I.V."/>
            <person name="Spatafora J.W."/>
            <person name="Nagy L.G."/>
            <person name="Kovacs G.M."/>
        </authorList>
    </citation>
    <scope>NUCLEOTIDE SEQUENCE [LARGE SCALE GENOMIC DNA]</scope>
    <source>
        <strain evidence="2 3">DSE2036</strain>
    </source>
</reference>
<gene>
    <name evidence="2" type="ORF">DM02DRAFT_142648</name>
</gene>
<keyword evidence="1" id="KW-1133">Transmembrane helix</keyword>
<dbReference type="EMBL" id="KZ805318">
    <property type="protein sequence ID" value="PVI04781.1"/>
    <property type="molecule type" value="Genomic_DNA"/>
</dbReference>
<keyword evidence="1" id="KW-0472">Membrane</keyword>
<name>A0A2V1E2V4_9PLEO</name>
<accession>A0A2V1E2V4</accession>